<reference evidence="2" key="2">
    <citation type="submission" date="2023-06" db="EMBL/GenBank/DDBJ databases">
        <authorList>
            <consortium name="Lawrence Berkeley National Laboratory"/>
            <person name="Mondo S.J."/>
            <person name="Hensen N."/>
            <person name="Bonometti L."/>
            <person name="Westerberg I."/>
            <person name="Brannstrom I.O."/>
            <person name="Guillou S."/>
            <person name="Cros-Aarteil S."/>
            <person name="Calhoun S."/>
            <person name="Haridas S."/>
            <person name="Kuo A."/>
            <person name="Pangilinan J."/>
            <person name="Riley R."/>
            <person name="Labutti K."/>
            <person name="Andreopoulos B."/>
            <person name="Lipzen A."/>
            <person name="Chen C."/>
            <person name="Yanf M."/>
            <person name="Daum C."/>
            <person name="Ng V."/>
            <person name="Clum A."/>
            <person name="Steindorff A."/>
            <person name="Ohm R."/>
            <person name="Martin F."/>
            <person name="Silar P."/>
            <person name="Natvig D."/>
            <person name="Lalanne C."/>
            <person name="Gautier V."/>
            <person name="Ament-Velasquez S.L."/>
            <person name="Kruys A."/>
            <person name="Hutchinson M.I."/>
            <person name="Powell A.J."/>
            <person name="Barry K."/>
            <person name="Miller A.N."/>
            <person name="Grigoriev I.V."/>
            <person name="Debuchy R."/>
            <person name="Gladieux P."/>
            <person name="Thoren M.H."/>
            <person name="Johannesson H."/>
        </authorList>
    </citation>
    <scope>NUCLEOTIDE SEQUENCE</scope>
    <source>
        <strain evidence="2">CBS 626.80</strain>
    </source>
</reference>
<protein>
    <submittedName>
        <fullName evidence="2">Uncharacterized protein</fullName>
    </submittedName>
</protein>
<evidence type="ECO:0000313" key="3">
    <source>
        <dbReference type="Proteomes" id="UP001303222"/>
    </source>
</evidence>
<comment type="similarity">
    <text evidence="1">Belongs to the FAD-binding monooxygenase family.</text>
</comment>
<gene>
    <name evidence="2" type="ORF">QBC32DRAFT_381743</name>
</gene>
<proteinExistence type="inferred from homology"/>
<dbReference type="Gene3D" id="3.50.50.60">
    <property type="entry name" value="FAD/NAD(P)-binding domain"/>
    <property type="match status" value="1"/>
</dbReference>
<dbReference type="InterPro" id="IPR036188">
    <property type="entry name" value="FAD/NAD-bd_sf"/>
</dbReference>
<dbReference type="PANTHER" id="PTHR42877:SF8">
    <property type="entry name" value="MONOOXYGENASE"/>
    <property type="match status" value="1"/>
</dbReference>
<evidence type="ECO:0000313" key="2">
    <source>
        <dbReference type="EMBL" id="KAK3948256.1"/>
    </source>
</evidence>
<dbReference type="InterPro" id="IPR051209">
    <property type="entry name" value="FAD-bind_Monooxygenase_sf"/>
</dbReference>
<organism evidence="2 3">
    <name type="scientific">Pseudoneurospora amorphoporcata</name>
    <dbReference type="NCBI Taxonomy" id="241081"/>
    <lineage>
        <taxon>Eukaryota</taxon>
        <taxon>Fungi</taxon>
        <taxon>Dikarya</taxon>
        <taxon>Ascomycota</taxon>
        <taxon>Pezizomycotina</taxon>
        <taxon>Sordariomycetes</taxon>
        <taxon>Sordariomycetidae</taxon>
        <taxon>Sordariales</taxon>
        <taxon>Sordariaceae</taxon>
        <taxon>Pseudoneurospora</taxon>
    </lineage>
</organism>
<accession>A0AAN6NLV9</accession>
<evidence type="ECO:0000256" key="1">
    <source>
        <dbReference type="ARBA" id="ARBA00010139"/>
    </source>
</evidence>
<reference evidence="2" key="1">
    <citation type="journal article" date="2023" name="Mol. Phylogenet. Evol.">
        <title>Genome-scale phylogeny and comparative genomics of the fungal order Sordariales.</title>
        <authorList>
            <person name="Hensen N."/>
            <person name="Bonometti L."/>
            <person name="Westerberg I."/>
            <person name="Brannstrom I.O."/>
            <person name="Guillou S."/>
            <person name="Cros-Aarteil S."/>
            <person name="Calhoun S."/>
            <person name="Haridas S."/>
            <person name="Kuo A."/>
            <person name="Mondo S."/>
            <person name="Pangilinan J."/>
            <person name="Riley R."/>
            <person name="LaButti K."/>
            <person name="Andreopoulos B."/>
            <person name="Lipzen A."/>
            <person name="Chen C."/>
            <person name="Yan M."/>
            <person name="Daum C."/>
            <person name="Ng V."/>
            <person name="Clum A."/>
            <person name="Steindorff A."/>
            <person name="Ohm R.A."/>
            <person name="Martin F."/>
            <person name="Silar P."/>
            <person name="Natvig D.O."/>
            <person name="Lalanne C."/>
            <person name="Gautier V."/>
            <person name="Ament-Velasquez S.L."/>
            <person name="Kruys A."/>
            <person name="Hutchinson M.I."/>
            <person name="Powell A.J."/>
            <person name="Barry K."/>
            <person name="Miller A.N."/>
            <person name="Grigoriev I.V."/>
            <person name="Debuchy R."/>
            <person name="Gladieux P."/>
            <person name="Hiltunen Thoren M."/>
            <person name="Johannesson H."/>
        </authorList>
    </citation>
    <scope>NUCLEOTIDE SEQUENCE</scope>
    <source>
        <strain evidence="2">CBS 626.80</strain>
    </source>
</reference>
<sequence length="175" mass="20607">MGAADFSSYLILTTIKAETDYIVKMIDHWQTHNTRSFTPDAAVIGDFVAHKDQFMAKTVWGDDCKSWYKSGSCNDKVTALWCGSTLHYLEVIRQVRFEDWEFEYEGNRFTYLGNGHSQTEMNPDADWAYHVRDEHDDLPLTQNKMTKIMNKDRVSYRAQQRNRRGCVLFWDRIFP</sequence>
<dbReference type="Proteomes" id="UP001303222">
    <property type="component" value="Unassembled WGS sequence"/>
</dbReference>
<name>A0AAN6NLV9_9PEZI</name>
<dbReference type="PANTHER" id="PTHR42877">
    <property type="entry name" value="L-ORNITHINE N(5)-MONOOXYGENASE-RELATED"/>
    <property type="match status" value="1"/>
</dbReference>
<keyword evidence="3" id="KW-1185">Reference proteome</keyword>
<dbReference type="EMBL" id="MU859274">
    <property type="protein sequence ID" value="KAK3948256.1"/>
    <property type="molecule type" value="Genomic_DNA"/>
</dbReference>
<dbReference type="AlphaFoldDB" id="A0AAN6NLV9"/>
<comment type="caution">
    <text evidence="2">The sequence shown here is derived from an EMBL/GenBank/DDBJ whole genome shotgun (WGS) entry which is preliminary data.</text>
</comment>